<dbReference type="Gene3D" id="3.40.525.10">
    <property type="entry name" value="CRAL-TRIO lipid binding domain"/>
    <property type="match status" value="1"/>
</dbReference>
<dbReference type="InterPro" id="IPR011074">
    <property type="entry name" value="CRAL/TRIO_N_dom"/>
</dbReference>
<dbReference type="GeneID" id="18833882"/>
<name>R7SRL1_DICSQ</name>
<accession>R7SRL1</accession>
<dbReference type="PROSITE" id="PS50191">
    <property type="entry name" value="CRAL_TRIO"/>
    <property type="match status" value="1"/>
</dbReference>
<organism evidence="2 3">
    <name type="scientific">Dichomitus squalens (strain LYAD-421)</name>
    <name type="common">Western red white-rot fungus</name>
    <dbReference type="NCBI Taxonomy" id="732165"/>
    <lineage>
        <taxon>Eukaryota</taxon>
        <taxon>Fungi</taxon>
        <taxon>Dikarya</taxon>
        <taxon>Basidiomycota</taxon>
        <taxon>Agaricomycotina</taxon>
        <taxon>Agaricomycetes</taxon>
        <taxon>Polyporales</taxon>
        <taxon>Polyporaceae</taxon>
        <taxon>Dichomitus</taxon>
    </lineage>
</organism>
<dbReference type="OMA" id="DIHARPC"/>
<proteinExistence type="predicted"/>
<dbReference type="RefSeq" id="XP_007368625.1">
    <property type="nucleotide sequence ID" value="XM_007368563.1"/>
</dbReference>
<evidence type="ECO:0000259" key="1">
    <source>
        <dbReference type="PROSITE" id="PS50191"/>
    </source>
</evidence>
<dbReference type="Pfam" id="PF03765">
    <property type="entry name" value="CRAL_TRIO_N"/>
    <property type="match status" value="1"/>
</dbReference>
<dbReference type="KEGG" id="dsq:DICSQDRAFT_109921"/>
<dbReference type="PANTHER" id="PTHR45824">
    <property type="entry name" value="GH16843P"/>
    <property type="match status" value="1"/>
</dbReference>
<evidence type="ECO:0000313" key="2">
    <source>
        <dbReference type="EMBL" id="EJF58598.1"/>
    </source>
</evidence>
<dbReference type="AlphaFoldDB" id="R7SRL1"/>
<dbReference type="SMART" id="SM00516">
    <property type="entry name" value="SEC14"/>
    <property type="match status" value="1"/>
</dbReference>
<dbReference type="GO" id="GO:0008526">
    <property type="term" value="F:phosphatidylinositol transfer activity"/>
    <property type="evidence" value="ECO:0007669"/>
    <property type="project" value="TreeGrafter"/>
</dbReference>
<dbReference type="OrthoDB" id="75724at2759"/>
<dbReference type="HOGENOM" id="CLU_014001_1_1_1"/>
<dbReference type="SUPFAM" id="SSF52087">
    <property type="entry name" value="CRAL/TRIO domain"/>
    <property type="match status" value="1"/>
</dbReference>
<dbReference type="SUPFAM" id="SSF46938">
    <property type="entry name" value="CRAL/TRIO N-terminal domain"/>
    <property type="match status" value="1"/>
</dbReference>
<sequence length="352" mass="39919">MTADTEKIYEASPPPDIPFDPAALPSNLQLTDVQQKLFDDVLKYFDKEDYVLPDVENGTLTEEEKFWLSAECLLRFLRAVKWASAQAAIKRLEGTLKWRREFGVYDVITASHVEPEALTGKMVLWGYDTDNRPALYLRPSRQNTEESIRQVHFVVWALERLTELMGPGVETLALMVNFADRAKNPSLTQSRLVLNILQTHYPERLGRALVTNVPFLVNAFFKFITPFIDPLTRPKLRFNPDCTGEGLFAPGQLLAEWEGGQADFEYVHERYWEPLVRLCAERREKMWVAWRELGAKVGVREWDVKCKAELEAKAKEGEEGTKATVGTPITDVAAEENEAETQNGEAAAAVAL</sequence>
<dbReference type="InterPro" id="IPR036273">
    <property type="entry name" value="CRAL/TRIO_N_dom_sf"/>
</dbReference>
<gene>
    <name evidence="2" type="ORF">DICSQDRAFT_109921</name>
</gene>
<dbReference type="Proteomes" id="UP000053319">
    <property type="component" value="Unassembled WGS sequence"/>
</dbReference>
<dbReference type="InterPro" id="IPR036865">
    <property type="entry name" value="CRAL-TRIO_dom_sf"/>
</dbReference>
<evidence type="ECO:0000313" key="3">
    <source>
        <dbReference type="Proteomes" id="UP000053319"/>
    </source>
</evidence>
<reference evidence="2 3" key="1">
    <citation type="journal article" date="2012" name="Science">
        <title>The Paleozoic origin of enzymatic lignin decomposition reconstructed from 31 fungal genomes.</title>
        <authorList>
            <person name="Floudas D."/>
            <person name="Binder M."/>
            <person name="Riley R."/>
            <person name="Barry K."/>
            <person name="Blanchette R.A."/>
            <person name="Henrissat B."/>
            <person name="Martinez A.T."/>
            <person name="Otillar R."/>
            <person name="Spatafora J.W."/>
            <person name="Yadav J.S."/>
            <person name="Aerts A."/>
            <person name="Benoit I."/>
            <person name="Boyd A."/>
            <person name="Carlson A."/>
            <person name="Copeland A."/>
            <person name="Coutinho P.M."/>
            <person name="de Vries R.P."/>
            <person name="Ferreira P."/>
            <person name="Findley K."/>
            <person name="Foster B."/>
            <person name="Gaskell J."/>
            <person name="Glotzer D."/>
            <person name="Gorecki P."/>
            <person name="Heitman J."/>
            <person name="Hesse C."/>
            <person name="Hori C."/>
            <person name="Igarashi K."/>
            <person name="Jurgens J.A."/>
            <person name="Kallen N."/>
            <person name="Kersten P."/>
            <person name="Kohler A."/>
            <person name="Kuees U."/>
            <person name="Kumar T.K.A."/>
            <person name="Kuo A."/>
            <person name="LaButti K."/>
            <person name="Larrondo L.F."/>
            <person name="Lindquist E."/>
            <person name="Ling A."/>
            <person name="Lombard V."/>
            <person name="Lucas S."/>
            <person name="Lundell T."/>
            <person name="Martin R."/>
            <person name="McLaughlin D.J."/>
            <person name="Morgenstern I."/>
            <person name="Morin E."/>
            <person name="Murat C."/>
            <person name="Nagy L.G."/>
            <person name="Nolan M."/>
            <person name="Ohm R.A."/>
            <person name="Patyshakuliyeva A."/>
            <person name="Rokas A."/>
            <person name="Ruiz-Duenas F.J."/>
            <person name="Sabat G."/>
            <person name="Salamov A."/>
            <person name="Samejima M."/>
            <person name="Schmutz J."/>
            <person name="Slot J.C."/>
            <person name="St John F."/>
            <person name="Stenlid J."/>
            <person name="Sun H."/>
            <person name="Sun S."/>
            <person name="Syed K."/>
            <person name="Tsang A."/>
            <person name="Wiebenga A."/>
            <person name="Young D."/>
            <person name="Pisabarro A."/>
            <person name="Eastwood D.C."/>
            <person name="Martin F."/>
            <person name="Cullen D."/>
            <person name="Grigoriev I.V."/>
            <person name="Hibbett D.S."/>
        </authorList>
    </citation>
    <scope>NUCLEOTIDE SEQUENCE [LARGE SCALE GENOMIC DNA]</scope>
    <source>
        <strain evidence="2 3">LYAD-421 SS1</strain>
    </source>
</reference>
<dbReference type="InterPro" id="IPR001251">
    <property type="entry name" value="CRAL-TRIO_dom"/>
</dbReference>
<dbReference type="EMBL" id="JH719433">
    <property type="protein sequence ID" value="EJF58598.1"/>
    <property type="molecule type" value="Genomic_DNA"/>
</dbReference>
<dbReference type="Pfam" id="PF00650">
    <property type="entry name" value="CRAL_TRIO"/>
    <property type="match status" value="1"/>
</dbReference>
<dbReference type="InterPro" id="IPR052578">
    <property type="entry name" value="PI_Transfer_CRAL-TRIO"/>
</dbReference>
<feature type="domain" description="CRAL-TRIO" evidence="1">
    <location>
        <begin position="106"/>
        <end position="266"/>
    </location>
</feature>
<dbReference type="PANTHER" id="PTHR45824:SF29">
    <property type="entry name" value="GH16843P"/>
    <property type="match status" value="1"/>
</dbReference>
<protein>
    <submittedName>
        <fullName evidence="2">CRAL/TRIO domain-containing protein</fullName>
    </submittedName>
</protein>
<dbReference type="CDD" id="cd00170">
    <property type="entry name" value="SEC14"/>
    <property type="match status" value="1"/>
</dbReference>